<dbReference type="PRINTS" id="PR00081">
    <property type="entry name" value="GDHRDH"/>
</dbReference>
<dbReference type="PANTHER" id="PTHR42760">
    <property type="entry name" value="SHORT-CHAIN DEHYDROGENASES/REDUCTASES FAMILY MEMBER"/>
    <property type="match status" value="1"/>
</dbReference>
<dbReference type="AlphaFoldDB" id="A0A2S8B1N8"/>
<comment type="caution">
    <text evidence="3">The sequence shown here is derived from an EMBL/GenBank/DDBJ whole genome shotgun (WGS) entry which is preliminary data.</text>
</comment>
<gene>
    <name evidence="3" type="ORF">CVO77_14790</name>
</gene>
<dbReference type="RefSeq" id="WP_105999701.1">
    <property type="nucleotide sequence ID" value="NZ_CM009578.1"/>
</dbReference>
<organism evidence="3 4">
    <name type="scientific">Sphingopyxis lindanitolerans</name>
    <dbReference type="NCBI Taxonomy" id="2054227"/>
    <lineage>
        <taxon>Bacteria</taxon>
        <taxon>Pseudomonadati</taxon>
        <taxon>Pseudomonadota</taxon>
        <taxon>Alphaproteobacteria</taxon>
        <taxon>Sphingomonadales</taxon>
        <taxon>Sphingomonadaceae</taxon>
        <taxon>Sphingopyxis</taxon>
    </lineage>
</organism>
<dbReference type="EMBL" id="PHFW01000003">
    <property type="protein sequence ID" value="PQM26324.1"/>
    <property type="molecule type" value="Genomic_DNA"/>
</dbReference>
<sequence>MKTAAITGAASGIGRQIAIALAAQGAWRLVLLDIDADGLAETGRLACAVETRQIRIDLTDADAIAAAFAAIGASEEPIDLLFNCAGIPAGTPPWPDTRASRIKAILDLNLAGTILSVQVALPLMRKPGGSIVNIASISGLNPYLSGAVYAASKAGVIMFTRCCADLAATQGVRVNALCPGIVDTPFLQKTGIGGDKADWLEERLRERSVLSASEVADAAIALALRSDAAGLYEELVAPNPAS</sequence>
<dbReference type="Pfam" id="PF00106">
    <property type="entry name" value="adh_short"/>
    <property type="match status" value="1"/>
</dbReference>
<evidence type="ECO:0000256" key="2">
    <source>
        <dbReference type="RuleBase" id="RU000363"/>
    </source>
</evidence>
<accession>A0A2S8B1N8</accession>
<dbReference type="CDD" id="cd05233">
    <property type="entry name" value="SDR_c"/>
    <property type="match status" value="1"/>
</dbReference>
<dbReference type="OrthoDB" id="9808814at2"/>
<comment type="similarity">
    <text evidence="1 2">Belongs to the short-chain dehydrogenases/reductases (SDR) family.</text>
</comment>
<evidence type="ECO:0000313" key="4">
    <source>
        <dbReference type="Proteomes" id="UP000238954"/>
    </source>
</evidence>
<dbReference type="GO" id="GO:0016616">
    <property type="term" value="F:oxidoreductase activity, acting on the CH-OH group of donors, NAD or NADP as acceptor"/>
    <property type="evidence" value="ECO:0007669"/>
    <property type="project" value="TreeGrafter"/>
</dbReference>
<dbReference type="SUPFAM" id="SSF51735">
    <property type="entry name" value="NAD(P)-binding Rossmann-fold domains"/>
    <property type="match status" value="1"/>
</dbReference>
<name>A0A2S8B1N8_9SPHN</name>
<dbReference type="InterPro" id="IPR002347">
    <property type="entry name" value="SDR_fam"/>
</dbReference>
<reference evidence="4" key="1">
    <citation type="submission" date="2017-11" db="EMBL/GenBank/DDBJ databases">
        <title>The complete genome sequence of Sphingopyxis pomeranensis sp. nov. strain WS5A3p.</title>
        <authorList>
            <person name="Kaminski M.A."/>
        </authorList>
    </citation>
    <scope>NUCLEOTIDE SEQUENCE [LARGE SCALE GENOMIC DNA]</scope>
    <source>
        <strain evidence="4">WS5A3p</strain>
    </source>
</reference>
<dbReference type="Proteomes" id="UP000238954">
    <property type="component" value="Chromosome"/>
</dbReference>
<protein>
    <submittedName>
        <fullName evidence="3">3-hydroxyacyl-CoA dehydrogenase</fullName>
    </submittedName>
</protein>
<evidence type="ECO:0000256" key="1">
    <source>
        <dbReference type="ARBA" id="ARBA00006484"/>
    </source>
</evidence>
<dbReference type="PRINTS" id="PR00080">
    <property type="entry name" value="SDRFAMILY"/>
</dbReference>
<evidence type="ECO:0000313" key="3">
    <source>
        <dbReference type="EMBL" id="PQM26324.1"/>
    </source>
</evidence>
<dbReference type="InterPro" id="IPR036291">
    <property type="entry name" value="NAD(P)-bd_dom_sf"/>
</dbReference>
<keyword evidence="4" id="KW-1185">Reference proteome</keyword>
<dbReference type="Gene3D" id="3.40.50.720">
    <property type="entry name" value="NAD(P)-binding Rossmann-like Domain"/>
    <property type="match status" value="1"/>
</dbReference>
<proteinExistence type="inferred from homology"/>